<evidence type="ECO:0000313" key="2">
    <source>
        <dbReference type="EMBL" id="HGF34460.1"/>
    </source>
</evidence>
<gene>
    <name evidence="2" type="ORF">ENW96_08760</name>
</gene>
<dbReference type="AlphaFoldDB" id="A0A7C3V8A9"/>
<accession>A0A7C3V8A9</accession>
<comment type="caution">
    <text evidence="2">The sequence shown here is derived from an EMBL/GenBank/DDBJ whole genome shotgun (WGS) entry which is preliminary data.</text>
</comment>
<dbReference type="EMBL" id="DTMF01000212">
    <property type="protein sequence ID" value="HGF34460.1"/>
    <property type="molecule type" value="Genomic_DNA"/>
</dbReference>
<sequence>MNAEYLLIGSLAVLIFLLFCGLIMFLWIVRQLLVIAQQNDDVITLLKRIYPDSRNEAYVHQAGLQEDLWEAPLTQELEADLAQPLRIYPASKPLWAGSGKLA</sequence>
<keyword evidence="1" id="KW-0472">Membrane</keyword>
<name>A0A7C3V8A9_9BACT</name>
<reference evidence="2" key="1">
    <citation type="journal article" date="2020" name="mSystems">
        <title>Genome- and Community-Level Interaction Insights into Carbon Utilization and Element Cycling Functions of Hydrothermarchaeota in Hydrothermal Sediment.</title>
        <authorList>
            <person name="Zhou Z."/>
            <person name="Liu Y."/>
            <person name="Xu W."/>
            <person name="Pan J."/>
            <person name="Luo Z.H."/>
            <person name="Li M."/>
        </authorList>
    </citation>
    <scope>NUCLEOTIDE SEQUENCE [LARGE SCALE GENOMIC DNA]</scope>
    <source>
        <strain evidence="2">SpSt-897</strain>
    </source>
</reference>
<feature type="transmembrane region" description="Helical" evidence="1">
    <location>
        <begin position="6"/>
        <end position="29"/>
    </location>
</feature>
<organism evidence="2">
    <name type="scientific">Desulfobacca acetoxidans</name>
    <dbReference type="NCBI Taxonomy" id="60893"/>
    <lineage>
        <taxon>Bacteria</taxon>
        <taxon>Pseudomonadati</taxon>
        <taxon>Thermodesulfobacteriota</taxon>
        <taxon>Desulfobaccia</taxon>
        <taxon>Desulfobaccales</taxon>
        <taxon>Desulfobaccaceae</taxon>
        <taxon>Desulfobacca</taxon>
    </lineage>
</organism>
<evidence type="ECO:0000256" key="1">
    <source>
        <dbReference type="SAM" id="Phobius"/>
    </source>
</evidence>
<proteinExistence type="predicted"/>
<keyword evidence="1" id="KW-1133">Transmembrane helix</keyword>
<keyword evidence="1" id="KW-0812">Transmembrane</keyword>
<protein>
    <submittedName>
        <fullName evidence="2">Uncharacterized protein</fullName>
    </submittedName>
</protein>